<protein>
    <submittedName>
        <fullName evidence="1">Uncharacterized protein</fullName>
    </submittedName>
</protein>
<keyword evidence="2" id="KW-1185">Reference proteome</keyword>
<comment type="caution">
    <text evidence="1">The sequence shown here is derived from an EMBL/GenBank/DDBJ whole genome shotgun (WGS) entry which is preliminary data.</text>
</comment>
<dbReference type="OrthoDB" id="6680196at2759"/>
<organism evidence="1 2">
    <name type="scientific">Asbolus verrucosus</name>
    <name type="common">Desert ironclad beetle</name>
    <dbReference type="NCBI Taxonomy" id="1661398"/>
    <lineage>
        <taxon>Eukaryota</taxon>
        <taxon>Metazoa</taxon>
        <taxon>Ecdysozoa</taxon>
        <taxon>Arthropoda</taxon>
        <taxon>Hexapoda</taxon>
        <taxon>Insecta</taxon>
        <taxon>Pterygota</taxon>
        <taxon>Neoptera</taxon>
        <taxon>Endopterygota</taxon>
        <taxon>Coleoptera</taxon>
        <taxon>Polyphaga</taxon>
        <taxon>Cucujiformia</taxon>
        <taxon>Tenebrionidae</taxon>
        <taxon>Pimeliinae</taxon>
        <taxon>Asbolus</taxon>
    </lineage>
</organism>
<proteinExistence type="predicted"/>
<name>A0A482VK76_ASBVE</name>
<gene>
    <name evidence="1" type="ORF">BDFB_011196</name>
</gene>
<dbReference type="Proteomes" id="UP000292052">
    <property type="component" value="Unassembled WGS sequence"/>
</dbReference>
<evidence type="ECO:0000313" key="2">
    <source>
        <dbReference type="Proteomes" id="UP000292052"/>
    </source>
</evidence>
<evidence type="ECO:0000313" key="1">
    <source>
        <dbReference type="EMBL" id="RZC33074.1"/>
    </source>
</evidence>
<accession>A0A482VK76</accession>
<dbReference type="EMBL" id="QDEB01092309">
    <property type="protein sequence ID" value="RZC33074.1"/>
    <property type="molecule type" value="Genomic_DNA"/>
</dbReference>
<sequence length="155" mass="18375">MLFINESIVKDMEFKFAKYNRTIFALNASWTLLRDFTDGKIMASLSGDQFFHNEYRFTGQKFSVNACKIWKLNMFHIKDQFANVGFDIDACDIKKAASHKFQGAYRITNFILDPKYYPKYAPLGKWRINIKCHHEDVGEIFFVRWYMELKPANRS</sequence>
<reference evidence="1 2" key="1">
    <citation type="submission" date="2017-03" db="EMBL/GenBank/DDBJ databases">
        <title>Genome of the blue death feigning beetle - Asbolus verrucosus.</title>
        <authorList>
            <person name="Rider S.D."/>
        </authorList>
    </citation>
    <scope>NUCLEOTIDE SEQUENCE [LARGE SCALE GENOMIC DNA]</scope>
    <source>
        <strain evidence="1">Butters</strain>
        <tissue evidence="1">Head and leg muscle</tissue>
    </source>
</reference>
<dbReference type="AlphaFoldDB" id="A0A482VK76"/>